<evidence type="ECO:0000313" key="3">
    <source>
        <dbReference type="EMBL" id="ARP86985.1"/>
    </source>
</evidence>
<keyword evidence="1" id="KW-0479">Metal-binding</keyword>
<gene>
    <name evidence="3" type="ORF">CAL13_12750</name>
</gene>
<dbReference type="OrthoDB" id="9813965at2"/>
<feature type="domain" description="HMA" evidence="2">
    <location>
        <begin position="1"/>
        <end position="62"/>
    </location>
</feature>
<sequence>MQYQVPDMSCDHCVKTITRAITEAVPGAAVQADLPNHRVTVTGTDDKVTVEQAIRQAGYSPTAA</sequence>
<dbReference type="EMBL" id="CP021109">
    <property type="protein sequence ID" value="ARP86985.1"/>
    <property type="molecule type" value="Genomic_DNA"/>
</dbReference>
<evidence type="ECO:0000256" key="1">
    <source>
        <dbReference type="ARBA" id="ARBA00022723"/>
    </source>
</evidence>
<dbReference type="AlphaFoldDB" id="A0A1W6Z0V5"/>
<dbReference type="PROSITE" id="PS50846">
    <property type="entry name" value="HMA_2"/>
    <property type="match status" value="1"/>
</dbReference>
<accession>A0A1W6Z0V5</accession>
<dbReference type="InterPro" id="IPR017969">
    <property type="entry name" value="Heavy-metal-associated_CS"/>
</dbReference>
<protein>
    <submittedName>
        <fullName evidence="3">Heavy metal transporter</fullName>
    </submittedName>
</protein>
<dbReference type="CDD" id="cd00371">
    <property type="entry name" value="HMA"/>
    <property type="match status" value="1"/>
</dbReference>
<reference evidence="3 4" key="1">
    <citation type="submission" date="2017-05" db="EMBL/GenBank/DDBJ databases">
        <title>Complete and WGS of Bordetella genogroups.</title>
        <authorList>
            <person name="Spilker T."/>
            <person name="LiPuma J."/>
        </authorList>
    </citation>
    <scope>NUCLEOTIDE SEQUENCE [LARGE SCALE GENOMIC DNA]</scope>
    <source>
        <strain evidence="3 4">AU17164</strain>
    </source>
</reference>
<dbReference type="Gene3D" id="3.30.70.100">
    <property type="match status" value="1"/>
</dbReference>
<dbReference type="Proteomes" id="UP000194139">
    <property type="component" value="Chromosome"/>
</dbReference>
<name>A0A1W6Z0V5_9BORD</name>
<dbReference type="RefSeq" id="WP_086059441.1">
    <property type="nucleotide sequence ID" value="NZ_CP021109.1"/>
</dbReference>
<dbReference type="Pfam" id="PF00403">
    <property type="entry name" value="HMA"/>
    <property type="match status" value="1"/>
</dbReference>
<keyword evidence="4" id="KW-1185">Reference proteome</keyword>
<evidence type="ECO:0000259" key="2">
    <source>
        <dbReference type="PROSITE" id="PS50846"/>
    </source>
</evidence>
<organism evidence="3 4">
    <name type="scientific">Bordetella genomosp. 9</name>
    <dbReference type="NCBI Taxonomy" id="1416803"/>
    <lineage>
        <taxon>Bacteria</taxon>
        <taxon>Pseudomonadati</taxon>
        <taxon>Pseudomonadota</taxon>
        <taxon>Betaproteobacteria</taxon>
        <taxon>Burkholderiales</taxon>
        <taxon>Alcaligenaceae</taxon>
        <taxon>Bordetella</taxon>
    </lineage>
</organism>
<dbReference type="PROSITE" id="PS01047">
    <property type="entry name" value="HMA_1"/>
    <property type="match status" value="1"/>
</dbReference>
<dbReference type="InterPro" id="IPR006121">
    <property type="entry name" value="HMA_dom"/>
</dbReference>
<proteinExistence type="predicted"/>
<dbReference type="SUPFAM" id="SSF55008">
    <property type="entry name" value="HMA, heavy metal-associated domain"/>
    <property type="match status" value="1"/>
</dbReference>
<dbReference type="GO" id="GO:0046872">
    <property type="term" value="F:metal ion binding"/>
    <property type="evidence" value="ECO:0007669"/>
    <property type="project" value="UniProtKB-KW"/>
</dbReference>
<dbReference type="InterPro" id="IPR036163">
    <property type="entry name" value="HMA_dom_sf"/>
</dbReference>
<evidence type="ECO:0000313" key="4">
    <source>
        <dbReference type="Proteomes" id="UP000194139"/>
    </source>
</evidence>